<sequence>MESVEMRNRRGADLFEVGSSESAQINTDLLRGVYTTGKAWWAALLFFGTVTAWAFGCFVWQIVHGIDVYGMQRPNYWGLPIINFVYWAGVALSGTMISAILRLLHADWRRALTRMTETLTLCALMVAGLFPIIHLGRNWAFFWLLPYPNERQLWPNYRSPLLWDATAISVYLISSAIFWYIGLIPDFALIRDRAIGWRRRLYAKLALGWRGTDREWRRLRGLSAILTVMIIPVFVSLHTIVGWDFGMTIVPGWHETIFAPYFVCGALYSGTGSVLIIMAVVRRAYRLEKYILPKHFDNIGKALLAISLLWFYFFAGDAWSDWFSRDPSHIHWLHYLFGGYRWVLLTLFICGIAAPMLILPFERMRRAPWVMFAVGLSVNVAMFSERCIVVIPPASRDFLTWGNYTPSWVGVSVTAGAVGLFGFLYTLMAKFVPLVSLWEIKEGERMTDAASIGGASIPLAVREEAIG</sequence>
<comment type="similarity">
    <text evidence="2">Belongs to the NrfD family.</text>
</comment>
<keyword evidence="6" id="KW-0472">Membrane</keyword>
<dbReference type="Pfam" id="PF03916">
    <property type="entry name" value="NrfD"/>
    <property type="match status" value="1"/>
</dbReference>
<proteinExistence type="inferred from homology"/>
<dbReference type="RefSeq" id="WP_119321628.1">
    <property type="nucleotide sequence ID" value="NZ_AP025739.1"/>
</dbReference>
<dbReference type="Proteomes" id="UP000287394">
    <property type="component" value="Chromosome"/>
</dbReference>
<dbReference type="GO" id="GO:0005886">
    <property type="term" value="C:plasma membrane"/>
    <property type="evidence" value="ECO:0007669"/>
    <property type="project" value="UniProtKB-SubCell"/>
</dbReference>
<keyword evidence="5" id="KW-1133">Transmembrane helix</keyword>
<evidence type="ECO:0000256" key="6">
    <source>
        <dbReference type="ARBA" id="ARBA00023136"/>
    </source>
</evidence>
<evidence type="ECO:0000256" key="1">
    <source>
        <dbReference type="ARBA" id="ARBA00004651"/>
    </source>
</evidence>
<evidence type="ECO:0000313" key="7">
    <source>
        <dbReference type="EMBL" id="BDI34081.1"/>
    </source>
</evidence>
<accession>A0A402CW63</accession>
<evidence type="ECO:0000256" key="3">
    <source>
        <dbReference type="ARBA" id="ARBA00022475"/>
    </source>
</evidence>
<dbReference type="PANTHER" id="PTHR43044">
    <property type="match status" value="1"/>
</dbReference>
<dbReference type="EMBL" id="AP025739">
    <property type="protein sequence ID" value="BDI34081.1"/>
    <property type="molecule type" value="Genomic_DNA"/>
</dbReference>
<protein>
    <submittedName>
        <fullName evidence="7">Molybdopterin oxidoreductase membrane subunit</fullName>
    </submittedName>
</protein>
<keyword evidence="8" id="KW-1185">Reference proteome</keyword>
<evidence type="ECO:0000256" key="4">
    <source>
        <dbReference type="ARBA" id="ARBA00022692"/>
    </source>
</evidence>
<dbReference type="PANTHER" id="PTHR43044:SF2">
    <property type="entry name" value="POLYSULPHIDE REDUCTASE NRFD"/>
    <property type="match status" value="1"/>
</dbReference>
<dbReference type="OrthoDB" id="9768846at2"/>
<dbReference type="AlphaFoldDB" id="A0A402CW63"/>
<name>A0A402CW63_9BACT</name>
<dbReference type="InterPro" id="IPR005614">
    <property type="entry name" value="NrfD-like"/>
</dbReference>
<reference evidence="7 8" key="1">
    <citation type="journal article" date="2019" name="Int. J. Syst. Evol. Microbiol.">
        <title>Capsulimonas corticalis gen. nov., sp. nov., an aerobic capsulated bacterium, of a novel bacterial order, Capsulimonadales ord. nov., of the class Armatimonadia of the phylum Armatimonadetes.</title>
        <authorList>
            <person name="Li J."/>
            <person name="Kudo C."/>
            <person name="Tonouchi A."/>
        </authorList>
    </citation>
    <scope>NUCLEOTIDE SEQUENCE [LARGE SCALE GENOMIC DNA]</scope>
    <source>
        <strain evidence="7 8">AX-7</strain>
    </source>
</reference>
<gene>
    <name evidence="7" type="ORF">CCAX7_61320</name>
</gene>
<evidence type="ECO:0000313" key="8">
    <source>
        <dbReference type="Proteomes" id="UP000287394"/>
    </source>
</evidence>
<keyword evidence="4" id="KW-0812">Transmembrane</keyword>
<keyword evidence="3" id="KW-1003">Cell membrane</keyword>
<evidence type="ECO:0000256" key="5">
    <source>
        <dbReference type="ARBA" id="ARBA00022989"/>
    </source>
</evidence>
<dbReference type="KEGG" id="ccot:CCAX7_61320"/>
<evidence type="ECO:0000256" key="2">
    <source>
        <dbReference type="ARBA" id="ARBA00008929"/>
    </source>
</evidence>
<organism evidence="7 8">
    <name type="scientific">Capsulimonas corticalis</name>
    <dbReference type="NCBI Taxonomy" id="2219043"/>
    <lineage>
        <taxon>Bacteria</taxon>
        <taxon>Bacillati</taxon>
        <taxon>Armatimonadota</taxon>
        <taxon>Armatimonadia</taxon>
        <taxon>Capsulimonadales</taxon>
        <taxon>Capsulimonadaceae</taxon>
        <taxon>Capsulimonas</taxon>
    </lineage>
</organism>
<comment type="subcellular location">
    <subcellularLocation>
        <location evidence="1">Cell membrane</location>
        <topology evidence="1">Multi-pass membrane protein</topology>
    </subcellularLocation>
</comment>